<evidence type="ECO:0008006" key="4">
    <source>
        <dbReference type="Google" id="ProtNLM"/>
    </source>
</evidence>
<protein>
    <recommendedName>
        <fullName evidence="4">Energy-coupling factor transporter transmembrane protein EcfT</fullName>
    </recommendedName>
</protein>
<dbReference type="EMBL" id="JBEWLZ010000001">
    <property type="protein sequence ID" value="MET1488481.1"/>
    <property type="molecule type" value="Genomic_DNA"/>
</dbReference>
<feature type="transmembrane region" description="Helical" evidence="1">
    <location>
        <begin position="5"/>
        <end position="20"/>
    </location>
</feature>
<accession>A0ABV2CKQ3</accession>
<gene>
    <name evidence="2" type="ORF">ABVT11_01480</name>
</gene>
<comment type="caution">
    <text evidence="2">The sequence shown here is derived from an EMBL/GenBank/DDBJ whole genome shotgun (WGS) entry which is preliminary data.</text>
</comment>
<feature type="transmembrane region" description="Helical" evidence="1">
    <location>
        <begin position="26"/>
        <end position="44"/>
    </location>
</feature>
<keyword evidence="1" id="KW-0472">Membrane</keyword>
<evidence type="ECO:0000313" key="3">
    <source>
        <dbReference type="Proteomes" id="UP001548590"/>
    </source>
</evidence>
<reference evidence="2 3" key="1">
    <citation type="submission" date="2024-07" db="EMBL/GenBank/DDBJ databases">
        <title>Uliginosibacterium paludis KCTC:42655.</title>
        <authorList>
            <person name="Kim M.K."/>
        </authorList>
    </citation>
    <scope>NUCLEOTIDE SEQUENCE [LARGE SCALE GENOMIC DNA]</scope>
    <source>
        <strain evidence="2 3">KCTC 42655</strain>
    </source>
</reference>
<evidence type="ECO:0000256" key="1">
    <source>
        <dbReference type="SAM" id="Phobius"/>
    </source>
</evidence>
<organism evidence="2 3">
    <name type="scientific">Uliginosibacterium paludis</name>
    <dbReference type="NCBI Taxonomy" id="1615952"/>
    <lineage>
        <taxon>Bacteria</taxon>
        <taxon>Pseudomonadati</taxon>
        <taxon>Pseudomonadota</taxon>
        <taxon>Betaproteobacteria</taxon>
        <taxon>Rhodocyclales</taxon>
        <taxon>Zoogloeaceae</taxon>
        <taxon>Uliginosibacterium</taxon>
    </lineage>
</organism>
<feature type="transmembrane region" description="Helical" evidence="1">
    <location>
        <begin position="51"/>
        <end position="68"/>
    </location>
</feature>
<keyword evidence="3" id="KW-1185">Reference proteome</keyword>
<proteinExistence type="predicted"/>
<name>A0ABV2CKQ3_9RHOO</name>
<dbReference type="Proteomes" id="UP001548590">
    <property type="component" value="Unassembled WGS sequence"/>
</dbReference>
<sequence length="203" mass="22541">MSKSIHPAVLVTAGFFWILLLQQLEGRALCFIAAGSLFSAFCAASGRLWKILRRMRFIFLALLVLYLWDTPGRLLVPAMGDTSPSAEGLILFFWQAARLLGVVSVVSIMLSRLSTTDWISSLVVIFGPLRGVGMSADRFAVRLSLVLGYTEQGDLNWRTVLQGLPEEHEIAALRLAQADPDTLDYCLMLAACLVFVWGWFWLG</sequence>
<dbReference type="RefSeq" id="WP_345926637.1">
    <property type="nucleotide sequence ID" value="NZ_JBDIVF010000003.1"/>
</dbReference>
<keyword evidence="1" id="KW-0812">Transmembrane</keyword>
<evidence type="ECO:0000313" key="2">
    <source>
        <dbReference type="EMBL" id="MET1488481.1"/>
    </source>
</evidence>
<keyword evidence="1" id="KW-1133">Transmembrane helix</keyword>
<feature type="transmembrane region" description="Helical" evidence="1">
    <location>
        <begin position="88"/>
        <end position="110"/>
    </location>
</feature>
<feature type="transmembrane region" description="Helical" evidence="1">
    <location>
        <begin position="183"/>
        <end position="202"/>
    </location>
</feature>